<dbReference type="GO" id="GO:0000156">
    <property type="term" value="F:phosphorelay response regulator activity"/>
    <property type="evidence" value="ECO:0007669"/>
    <property type="project" value="TreeGrafter"/>
</dbReference>
<dbReference type="EMBL" id="LJFS01000013">
    <property type="protein sequence ID" value="KPG33806.1"/>
    <property type="molecule type" value="Genomic_DNA"/>
</dbReference>
<dbReference type="SUPFAM" id="SSF46894">
    <property type="entry name" value="C-terminal effector domain of the bipartite response regulators"/>
    <property type="match status" value="1"/>
</dbReference>
<dbReference type="PROSITE" id="PS51755">
    <property type="entry name" value="OMPR_PHOB"/>
    <property type="match status" value="1"/>
</dbReference>
<comment type="caution">
    <text evidence="8">The sequence shown here is derived from an EMBL/GenBank/DDBJ whole genome shotgun (WGS) entry which is preliminary data.</text>
</comment>
<evidence type="ECO:0000256" key="4">
    <source>
        <dbReference type="ARBA" id="ARBA00023125"/>
    </source>
</evidence>
<dbReference type="GO" id="GO:0006355">
    <property type="term" value="P:regulation of DNA-templated transcription"/>
    <property type="evidence" value="ECO:0007669"/>
    <property type="project" value="InterPro"/>
</dbReference>
<dbReference type="KEGG" id="miz:BAB75_20260"/>
<dbReference type="Proteomes" id="UP000037962">
    <property type="component" value="Unassembled WGS sequence"/>
</dbReference>
<dbReference type="GO" id="GO:0000976">
    <property type="term" value="F:transcription cis-regulatory region binding"/>
    <property type="evidence" value="ECO:0007669"/>
    <property type="project" value="TreeGrafter"/>
</dbReference>
<evidence type="ECO:0000313" key="9">
    <source>
        <dbReference type="EMBL" id="KPG33806.1"/>
    </source>
</evidence>
<keyword evidence="2" id="KW-0902">Two-component regulatory system</keyword>
<keyword evidence="11" id="KW-1185">Reference proteome</keyword>
<evidence type="ECO:0000313" key="11">
    <source>
        <dbReference type="Proteomes" id="UP000037962"/>
    </source>
</evidence>
<gene>
    <name evidence="8" type="ORF">AN908_22020</name>
    <name evidence="9" type="ORF">AN912_12385</name>
</gene>
<dbReference type="PANTHER" id="PTHR48111">
    <property type="entry name" value="REGULATOR OF RPOS"/>
    <property type="match status" value="1"/>
</dbReference>
<dbReference type="OrthoDB" id="8927943at2"/>
<evidence type="ECO:0000313" key="8">
    <source>
        <dbReference type="EMBL" id="KPG05772.1"/>
    </source>
</evidence>
<dbReference type="CDD" id="cd00383">
    <property type="entry name" value="trans_reg_C"/>
    <property type="match status" value="1"/>
</dbReference>
<evidence type="ECO:0000256" key="6">
    <source>
        <dbReference type="PROSITE-ProRule" id="PRU01091"/>
    </source>
</evidence>
<dbReference type="Proteomes" id="UP000037843">
    <property type="component" value="Unassembled WGS sequence"/>
</dbReference>
<dbReference type="InterPro" id="IPR016032">
    <property type="entry name" value="Sig_transdc_resp-reg_C-effctor"/>
</dbReference>
<keyword evidence="3" id="KW-0805">Transcription regulation</keyword>
<dbReference type="GO" id="GO:0032993">
    <property type="term" value="C:protein-DNA complex"/>
    <property type="evidence" value="ECO:0007669"/>
    <property type="project" value="TreeGrafter"/>
</dbReference>
<sequence length="171" mass="19433">MYQGRSTAASRAVLMVEIPEFPTDMRDRVLALMDEFGEYLRYRMPEVTVAKTALARPDAGPAPLPRVGLSIDRPTRQVMADGELIGLAYKEFELLAYLAQHPRRIVSRAELIANVWDSEFASPRTIDTHVRRIRVKLGQHAMTLTTVRGKGYRFDPHPSTRFRGQRPIRSA</sequence>
<dbReference type="EMBL" id="LJFO01000014">
    <property type="protein sequence ID" value="KPG05772.1"/>
    <property type="molecule type" value="Genomic_DNA"/>
</dbReference>
<proteinExistence type="predicted"/>
<keyword evidence="5" id="KW-0804">Transcription</keyword>
<dbReference type="SMART" id="SM00862">
    <property type="entry name" value="Trans_reg_C"/>
    <property type="match status" value="1"/>
</dbReference>
<evidence type="ECO:0000259" key="7">
    <source>
        <dbReference type="PROSITE" id="PS51755"/>
    </source>
</evidence>
<dbReference type="InterPro" id="IPR039420">
    <property type="entry name" value="WalR-like"/>
</dbReference>
<dbReference type="InterPro" id="IPR001867">
    <property type="entry name" value="OmpR/PhoB-type_DNA-bd"/>
</dbReference>
<evidence type="ECO:0000313" key="10">
    <source>
        <dbReference type="Proteomes" id="UP000037843"/>
    </source>
</evidence>
<keyword evidence="4 6" id="KW-0238">DNA-binding</keyword>
<organism evidence="8 10">
    <name type="scientific">Mycobacteroides immunogenum</name>
    <dbReference type="NCBI Taxonomy" id="83262"/>
    <lineage>
        <taxon>Bacteria</taxon>
        <taxon>Bacillati</taxon>
        <taxon>Actinomycetota</taxon>
        <taxon>Actinomycetes</taxon>
        <taxon>Mycobacteriales</taxon>
        <taxon>Mycobacteriaceae</taxon>
        <taxon>Mycobacteroides</taxon>
    </lineage>
</organism>
<dbReference type="Gene3D" id="1.10.10.10">
    <property type="entry name" value="Winged helix-like DNA-binding domain superfamily/Winged helix DNA-binding domain"/>
    <property type="match status" value="1"/>
</dbReference>
<dbReference type="PANTHER" id="PTHR48111:SF1">
    <property type="entry name" value="TWO-COMPONENT RESPONSE REGULATOR ORR33"/>
    <property type="match status" value="1"/>
</dbReference>
<keyword evidence="1" id="KW-0597">Phosphoprotein</keyword>
<protein>
    <recommendedName>
        <fullName evidence="7">OmpR/PhoB-type domain-containing protein</fullName>
    </recommendedName>
</protein>
<dbReference type="GO" id="GO:0005829">
    <property type="term" value="C:cytosol"/>
    <property type="evidence" value="ECO:0007669"/>
    <property type="project" value="TreeGrafter"/>
</dbReference>
<dbReference type="InterPro" id="IPR036388">
    <property type="entry name" value="WH-like_DNA-bd_sf"/>
</dbReference>
<dbReference type="Pfam" id="PF00486">
    <property type="entry name" value="Trans_reg_C"/>
    <property type="match status" value="1"/>
</dbReference>
<feature type="DNA-binding region" description="OmpR/PhoB-type" evidence="6">
    <location>
        <begin position="61"/>
        <end position="156"/>
    </location>
</feature>
<evidence type="ECO:0000256" key="5">
    <source>
        <dbReference type="ARBA" id="ARBA00023163"/>
    </source>
</evidence>
<evidence type="ECO:0000256" key="3">
    <source>
        <dbReference type="ARBA" id="ARBA00023015"/>
    </source>
</evidence>
<reference evidence="10 11" key="1">
    <citation type="submission" date="2015-09" db="EMBL/GenBank/DDBJ databases">
        <title>Genome Sequences of Mycobacterium immunogenum Isolates, Recuperated from a Chloraminated Drinking Water Distribution System Simulator Subjected to Episodes of Nitrification.</title>
        <authorList>
            <person name="Gomez-Alvarez V."/>
            <person name="Revetta R.P."/>
        </authorList>
    </citation>
    <scope>NUCLEOTIDE SEQUENCE [LARGE SCALE GENOMIC DNA]</scope>
    <source>
        <strain evidence="8 10">H008</strain>
        <strain evidence="9 11">H076</strain>
    </source>
</reference>
<name>A0A7V8RVA7_9MYCO</name>
<evidence type="ECO:0000256" key="1">
    <source>
        <dbReference type="ARBA" id="ARBA00022553"/>
    </source>
</evidence>
<evidence type="ECO:0000256" key="2">
    <source>
        <dbReference type="ARBA" id="ARBA00023012"/>
    </source>
</evidence>
<accession>A0A7V8RVA7</accession>
<dbReference type="AlphaFoldDB" id="A0A7V8RVA7"/>
<feature type="domain" description="OmpR/PhoB-type" evidence="7">
    <location>
        <begin position="61"/>
        <end position="156"/>
    </location>
</feature>